<dbReference type="InterPro" id="IPR051603">
    <property type="entry name" value="Zinc-ADH_QOR/CCCR"/>
</dbReference>
<feature type="domain" description="Enoyl reductase (ER)" evidence="6">
    <location>
        <begin position="10"/>
        <end position="307"/>
    </location>
</feature>
<comment type="subunit">
    <text evidence="2">Homotetramer.</text>
</comment>
<dbReference type="STRING" id="485917.Phep_3137"/>
<dbReference type="eggNOG" id="COG0604">
    <property type="taxonomic scope" value="Bacteria"/>
</dbReference>
<evidence type="ECO:0000256" key="5">
    <source>
        <dbReference type="ARBA" id="ARBA00022884"/>
    </source>
</evidence>
<dbReference type="PROSITE" id="PS01162">
    <property type="entry name" value="QOR_ZETA_CRYSTAL"/>
    <property type="match status" value="1"/>
</dbReference>
<accession>C6Y3A8</accession>
<dbReference type="GO" id="GO:0016491">
    <property type="term" value="F:oxidoreductase activity"/>
    <property type="evidence" value="ECO:0007669"/>
    <property type="project" value="InterPro"/>
</dbReference>
<dbReference type="GO" id="GO:0008270">
    <property type="term" value="F:zinc ion binding"/>
    <property type="evidence" value="ECO:0007669"/>
    <property type="project" value="InterPro"/>
</dbReference>
<dbReference type="AlphaFoldDB" id="C6Y3A8"/>
<evidence type="ECO:0000256" key="3">
    <source>
        <dbReference type="ARBA" id="ARBA00022490"/>
    </source>
</evidence>
<keyword evidence="8" id="KW-1185">Reference proteome</keyword>
<evidence type="ECO:0000256" key="1">
    <source>
        <dbReference type="ARBA" id="ARBA00004496"/>
    </source>
</evidence>
<dbReference type="Pfam" id="PF13602">
    <property type="entry name" value="ADH_zinc_N_2"/>
    <property type="match status" value="1"/>
</dbReference>
<dbReference type="KEGG" id="phe:Phep_3137"/>
<dbReference type="GO" id="GO:0005737">
    <property type="term" value="C:cytoplasm"/>
    <property type="evidence" value="ECO:0007669"/>
    <property type="project" value="UniProtKB-SubCell"/>
</dbReference>
<dbReference type="InterPro" id="IPR020843">
    <property type="entry name" value="ER"/>
</dbReference>
<dbReference type="OrthoDB" id="9787435at2"/>
<keyword evidence="3" id="KW-0963">Cytoplasm</keyword>
<dbReference type="Gene3D" id="3.90.180.10">
    <property type="entry name" value="Medium-chain alcohol dehydrogenases, catalytic domain"/>
    <property type="match status" value="1"/>
</dbReference>
<evidence type="ECO:0000256" key="2">
    <source>
        <dbReference type="ARBA" id="ARBA00011881"/>
    </source>
</evidence>
<dbReference type="HOGENOM" id="CLU_026673_3_3_10"/>
<gene>
    <name evidence="7" type="ordered locus">Phep_3137</name>
</gene>
<keyword evidence="5" id="KW-0694">RNA-binding</keyword>
<dbReference type="Pfam" id="PF08240">
    <property type="entry name" value="ADH_N"/>
    <property type="match status" value="1"/>
</dbReference>
<dbReference type="EMBL" id="CP001681">
    <property type="protein sequence ID" value="ACU05333.1"/>
    <property type="molecule type" value="Genomic_DNA"/>
</dbReference>
<dbReference type="SUPFAM" id="SSF51735">
    <property type="entry name" value="NAD(P)-binding Rossmann-fold domains"/>
    <property type="match status" value="1"/>
</dbReference>
<evidence type="ECO:0000313" key="8">
    <source>
        <dbReference type="Proteomes" id="UP000000852"/>
    </source>
</evidence>
<dbReference type="InterPro" id="IPR011032">
    <property type="entry name" value="GroES-like_sf"/>
</dbReference>
<dbReference type="Gene3D" id="3.40.50.720">
    <property type="entry name" value="NAD(P)-binding Rossmann-like Domain"/>
    <property type="match status" value="1"/>
</dbReference>
<keyword evidence="4" id="KW-0521">NADP</keyword>
<dbReference type="PANTHER" id="PTHR44154">
    <property type="entry name" value="QUINONE OXIDOREDUCTASE"/>
    <property type="match status" value="1"/>
</dbReference>
<dbReference type="InterPro" id="IPR013154">
    <property type="entry name" value="ADH-like_N"/>
</dbReference>
<sequence length="310" mass="33200">MKAIVIKEFGAADKLEISEIEKPQISDDQVLIRVKAAGINPVDTKIRSGAHRSAKTLQLPAVLGKDVSGVIELTGKNVQGFKVGDAVFGCAAQTYAEYVAASPDLIVKKPENITFEEAAAVSLAALTAYQAIHEHLKIRSGQHVLVQSAAGGVGHLAVQLARIAGAVVSGTASGRNIGFIKSLGADQAIDYKNERFEEVVKDLDAVLDTMGGEILYRSIQCVKPGGTVVCLPSSTKDDPKAIQYAQERGVSLIWFMMEPKKEQLQEISDLLAAGQLKVSVEKVWPMESIVQAHQEIEAHGVRGKLVVRIA</sequence>
<dbReference type="RefSeq" id="WP_015808942.1">
    <property type="nucleotide sequence ID" value="NC_013061.1"/>
</dbReference>
<dbReference type="CDD" id="cd05289">
    <property type="entry name" value="MDR_like_2"/>
    <property type="match status" value="1"/>
</dbReference>
<evidence type="ECO:0000313" key="7">
    <source>
        <dbReference type="EMBL" id="ACU05333.1"/>
    </source>
</evidence>
<organism evidence="7 8">
    <name type="scientific">Pedobacter heparinus (strain ATCC 13125 / DSM 2366 / CIP 104194 / JCM 7457 / NBRC 12017 / NCIMB 9290 / NRRL B-14731 / HIM 762-3)</name>
    <dbReference type="NCBI Taxonomy" id="485917"/>
    <lineage>
        <taxon>Bacteria</taxon>
        <taxon>Pseudomonadati</taxon>
        <taxon>Bacteroidota</taxon>
        <taxon>Sphingobacteriia</taxon>
        <taxon>Sphingobacteriales</taxon>
        <taxon>Sphingobacteriaceae</taxon>
        <taxon>Pedobacter</taxon>
    </lineage>
</organism>
<protein>
    <submittedName>
        <fullName evidence="7">Alcohol dehydrogenase zinc-binding domain protein</fullName>
    </submittedName>
</protein>
<dbReference type="SUPFAM" id="SSF50129">
    <property type="entry name" value="GroES-like"/>
    <property type="match status" value="1"/>
</dbReference>
<dbReference type="InterPro" id="IPR036291">
    <property type="entry name" value="NAD(P)-bd_dom_sf"/>
</dbReference>
<proteinExistence type="predicted"/>
<name>C6Y3A8_PEDHD</name>
<comment type="subcellular location">
    <subcellularLocation>
        <location evidence="1">Cytoplasm</location>
    </subcellularLocation>
</comment>
<dbReference type="SMART" id="SM00829">
    <property type="entry name" value="PKS_ER"/>
    <property type="match status" value="1"/>
</dbReference>
<dbReference type="PANTHER" id="PTHR44154:SF1">
    <property type="entry name" value="QUINONE OXIDOREDUCTASE"/>
    <property type="match status" value="1"/>
</dbReference>
<reference evidence="7 8" key="1">
    <citation type="journal article" date="2009" name="Stand. Genomic Sci.">
        <title>Complete genome sequence of Pedobacter heparinus type strain (HIM 762-3).</title>
        <authorList>
            <person name="Han C."/>
            <person name="Spring S."/>
            <person name="Lapidus A."/>
            <person name="Del Rio T.G."/>
            <person name="Tice H."/>
            <person name="Copeland A."/>
            <person name="Cheng J.F."/>
            <person name="Lucas S."/>
            <person name="Chen F."/>
            <person name="Nolan M."/>
            <person name="Bruce D."/>
            <person name="Goodwin L."/>
            <person name="Pitluck S."/>
            <person name="Ivanova N."/>
            <person name="Mavromatis K."/>
            <person name="Mikhailova N."/>
            <person name="Pati A."/>
            <person name="Chen A."/>
            <person name="Palaniappan K."/>
            <person name="Land M."/>
            <person name="Hauser L."/>
            <person name="Chang Y.J."/>
            <person name="Jeffries C.C."/>
            <person name="Saunders E."/>
            <person name="Chertkov O."/>
            <person name="Brettin T."/>
            <person name="Goker M."/>
            <person name="Rohde M."/>
            <person name="Bristow J."/>
            <person name="Eisen J.A."/>
            <person name="Markowitz V."/>
            <person name="Hugenholtz P."/>
            <person name="Kyrpides N.C."/>
            <person name="Klenk H.P."/>
            <person name="Detter J.C."/>
        </authorList>
    </citation>
    <scope>NUCLEOTIDE SEQUENCE [LARGE SCALE GENOMIC DNA]</scope>
    <source>
        <strain evidence="8">ATCC 13125 / DSM 2366 / CIP 104194 / JCM 7457 / NBRC 12017 / NCIMB 9290 / NRRL B-14731 / HIM 762-3</strain>
    </source>
</reference>
<dbReference type="InterPro" id="IPR002364">
    <property type="entry name" value="Quin_OxRdtase/zeta-crystal_CS"/>
</dbReference>
<dbReference type="GO" id="GO:0003723">
    <property type="term" value="F:RNA binding"/>
    <property type="evidence" value="ECO:0007669"/>
    <property type="project" value="UniProtKB-KW"/>
</dbReference>
<dbReference type="Proteomes" id="UP000000852">
    <property type="component" value="Chromosome"/>
</dbReference>
<evidence type="ECO:0000256" key="4">
    <source>
        <dbReference type="ARBA" id="ARBA00022857"/>
    </source>
</evidence>
<evidence type="ECO:0000259" key="6">
    <source>
        <dbReference type="SMART" id="SM00829"/>
    </source>
</evidence>